<evidence type="ECO:0000256" key="4">
    <source>
        <dbReference type="ARBA" id="ARBA00023136"/>
    </source>
</evidence>
<feature type="transmembrane region" description="Helical" evidence="5">
    <location>
        <begin position="260"/>
        <end position="278"/>
    </location>
</feature>
<dbReference type="SUPFAM" id="SSF103473">
    <property type="entry name" value="MFS general substrate transporter"/>
    <property type="match status" value="1"/>
</dbReference>
<comment type="caution">
    <text evidence="7">The sequence shown here is derived from an EMBL/GenBank/DDBJ whole genome shotgun (WGS) entry which is preliminary data.</text>
</comment>
<reference evidence="7 8" key="1">
    <citation type="submission" date="2019-11" db="EMBL/GenBank/DDBJ databases">
        <title>Pedobacter sp. HMF7056 Genome sequencing and assembly.</title>
        <authorList>
            <person name="Kang H."/>
            <person name="Kim H."/>
            <person name="Joh K."/>
        </authorList>
    </citation>
    <scope>NUCLEOTIDE SEQUENCE [LARGE SCALE GENOMIC DNA]</scope>
    <source>
        <strain evidence="7 8">HMF7056</strain>
    </source>
</reference>
<dbReference type="Proteomes" id="UP000451233">
    <property type="component" value="Unassembled WGS sequence"/>
</dbReference>
<keyword evidence="4 5" id="KW-0472">Membrane</keyword>
<sequence length="415" mass="44661">MTKPASKNVIFLVIVAALGYFVDIYDLVLFSIVRVQSFKDIGITNPEDITANGEFVLNMQMGGLLLGGILWGVLGDKIGRVRVLFGSILLYSLANFANGMVADINTYAFIRLIAGIGLAGELGAGITLVSETMSKENRGYGTMIVAGVGLLGAVAANMVNEMFSWKTAFFVGGGMGLLLLALRVGTFESGMFKGIAGKKVARGDVRLLLFNGKRLYKYVCCILIGAPLWFVVGILVTQAMEFGSAKALNATSPLSAGKGIMFTYIGISIGDILAGLLAQVTRSRKLTMMVFLLLSLVSVTTYLRSYGLSPETFRWLCLFMGISVGYWATFVTIASEQFGTNIRATVTTTVPNFVRGALIPITFAFGAFRAHFGTITAAYLMMGILSVLSLFALSQLKETFGKDLDYMEGEELEIS</sequence>
<feature type="transmembrane region" description="Helical" evidence="5">
    <location>
        <begin position="108"/>
        <end position="128"/>
    </location>
</feature>
<dbReference type="InterPro" id="IPR011701">
    <property type="entry name" value="MFS"/>
</dbReference>
<feature type="transmembrane region" description="Helical" evidence="5">
    <location>
        <begin position="55"/>
        <end position="74"/>
    </location>
</feature>
<gene>
    <name evidence="7" type="ORF">GS398_06900</name>
</gene>
<evidence type="ECO:0000256" key="5">
    <source>
        <dbReference type="SAM" id="Phobius"/>
    </source>
</evidence>
<dbReference type="PROSITE" id="PS50850">
    <property type="entry name" value="MFS"/>
    <property type="match status" value="1"/>
</dbReference>
<dbReference type="AlphaFoldDB" id="A0A7K1XVL7"/>
<dbReference type="PANTHER" id="PTHR23508">
    <property type="entry name" value="CARBOXYLIC ACID TRANSPORTER PROTEIN HOMOLOG"/>
    <property type="match status" value="1"/>
</dbReference>
<dbReference type="Pfam" id="PF07690">
    <property type="entry name" value="MFS_1"/>
    <property type="match status" value="1"/>
</dbReference>
<evidence type="ECO:0000313" key="8">
    <source>
        <dbReference type="Proteomes" id="UP000451233"/>
    </source>
</evidence>
<feature type="transmembrane region" description="Helical" evidence="5">
    <location>
        <begin position="140"/>
        <end position="159"/>
    </location>
</feature>
<feature type="transmembrane region" description="Helical" evidence="5">
    <location>
        <begin position="81"/>
        <end position="102"/>
    </location>
</feature>
<keyword evidence="8" id="KW-1185">Reference proteome</keyword>
<dbReference type="Gene3D" id="1.20.1250.20">
    <property type="entry name" value="MFS general substrate transporter like domains"/>
    <property type="match status" value="2"/>
</dbReference>
<keyword evidence="2 5" id="KW-0812">Transmembrane</keyword>
<feature type="transmembrane region" description="Helical" evidence="5">
    <location>
        <begin position="346"/>
        <end position="368"/>
    </location>
</feature>
<feature type="transmembrane region" description="Helical" evidence="5">
    <location>
        <begin position="9"/>
        <end position="35"/>
    </location>
</feature>
<name>A0A7K1XVL7_9SPHI</name>
<dbReference type="GO" id="GO:0046943">
    <property type="term" value="F:carboxylic acid transmembrane transporter activity"/>
    <property type="evidence" value="ECO:0007669"/>
    <property type="project" value="TreeGrafter"/>
</dbReference>
<evidence type="ECO:0000256" key="3">
    <source>
        <dbReference type="ARBA" id="ARBA00022989"/>
    </source>
</evidence>
<feature type="transmembrane region" description="Helical" evidence="5">
    <location>
        <begin position="215"/>
        <end position="240"/>
    </location>
</feature>
<evidence type="ECO:0000259" key="6">
    <source>
        <dbReference type="PROSITE" id="PS50850"/>
    </source>
</evidence>
<dbReference type="InterPro" id="IPR020846">
    <property type="entry name" value="MFS_dom"/>
</dbReference>
<feature type="transmembrane region" description="Helical" evidence="5">
    <location>
        <begin position="374"/>
        <end position="393"/>
    </location>
</feature>
<organism evidence="7 8">
    <name type="scientific">Hufsiella ginkgonis</name>
    <dbReference type="NCBI Taxonomy" id="2695274"/>
    <lineage>
        <taxon>Bacteria</taxon>
        <taxon>Pseudomonadati</taxon>
        <taxon>Bacteroidota</taxon>
        <taxon>Sphingobacteriia</taxon>
        <taxon>Sphingobacteriales</taxon>
        <taxon>Sphingobacteriaceae</taxon>
        <taxon>Hufsiella</taxon>
    </lineage>
</organism>
<dbReference type="GO" id="GO:0005886">
    <property type="term" value="C:plasma membrane"/>
    <property type="evidence" value="ECO:0007669"/>
    <property type="project" value="TreeGrafter"/>
</dbReference>
<feature type="domain" description="Major facilitator superfamily (MFS) profile" evidence="6">
    <location>
        <begin position="12"/>
        <end position="415"/>
    </location>
</feature>
<keyword evidence="3 5" id="KW-1133">Transmembrane helix</keyword>
<accession>A0A7K1XVL7</accession>
<dbReference type="InterPro" id="IPR036259">
    <property type="entry name" value="MFS_trans_sf"/>
</dbReference>
<evidence type="ECO:0000256" key="1">
    <source>
        <dbReference type="ARBA" id="ARBA00004141"/>
    </source>
</evidence>
<protein>
    <submittedName>
        <fullName evidence="7">MFS transporter</fullName>
    </submittedName>
</protein>
<feature type="transmembrane region" description="Helical" evidence="5">
    <location>
        <begin position="290"/>
        <end position="307"/>
    </location>
</feature>
<evidence type="ECO:0000256" key="2">
    <source>
        <dbReference type="ARBA" id="ARBA00022692"/>
    </source>
</evidence>
<dbReference type="EMBL" id="WVHS01000002">
    <property type="protein sequence ID" value="MXV15022.1"/>
    <property type="molecule type" value="Genomic_DNA"/>
</dbReference>
<comment type="subcellular location">
    <subcellularLocation>
        <location evidence="1">Membrane</location>
        <topology evidence="1">Multi-pass membrane protein</topology>
    </subcellularLocation>
</comment>
<dbReference type="PANTHER" id="PTHR23508:SF10">
    <property type="entry name" value="CARBOXYLIC ACID TRANSPORTER PROTEIN HOMOLOG"/>
    <property type="match status" value="1"/>
</dbReference>
<feature type="transmembrane region" description="Helical" evidence="5">
    <location>
        <begin position="165"/>
        <end position="184"/>
    </location>
</feature>
<feature type="transmembrane region" description="Helical" evidence="5">
    <location>
        <begin position="313"/>
        <end position="334"/>
    </location>
</feature>
<proteinExistence type="predicted"/>
<dbReference type="RefSeq" id="WP_160906044.1">
    <property type="nucleotide sequence ID" value="NZ_WVHS01000002.1"/>
</dbReference>
<evidence type="ECO:0000313" key="7">
    <source>
        <dbReference type="EMBL" id="MXV15022.1"/>
    </source>
</evidence>